<dbReference type="EMBL" id="BARV01031606">
    <property type="protein sequence ID" value="GAI39566.1"/>
    <property type="molecule type" value="Genomic_DNA"/>
</dbReference>
<reference evidence="2" key="1">
    <citation type="journal article" date="2014" name="Front. Microbiol.">
        <title>High frequency of phylogenetically diverse reductive dehalogenase-homologous genes in deep subseafloor sedimentary metagenomes.</title>
        <authorList>
            <person name="Kawai M."/>
            <person name="Futagami T."/>
            <person name="Toyoda A."/>
            <person name="Takaki Y."/>
            <person name="Nishi S."/>
            <person name="Hori S."/>
            <person name="Arai W."/>
            <person name="Tsubouchi T."/>
            <person name="Morono Y."/>
            <person name="Uchiyama I."/>
            <person name="Ito T."/>
            <person name="Fujiyama A."/>
            <person name="Inagaki F."/>
            <person name="Takami H."/>
        </authorList>
    </citation>
    <scope>NUCLEOTIDE SEQUENCE</scope>
    <source>
        <strain evidence="2">Expedition CK06-06</strain>
    </source>
</reference>
<proteinExistence type="predicted"/>
<sequence length="78" mass="9321">MCRRYRCSLLEKLYEKLYLRVGGKPWTEIVREDQKRAPLVYMLIFLGLGILVSKLAGRYWWQILVGFLLGIIVGHFFW</sequence>
<keyword evidence="1" id="KW-0472">Membrane</keyword>
<keyword evidence="1" id="KW-0812">Transmembrane</keyword>
<accession>X1PAT6</accession>
<comment type="caution">
    <text evidence="2">The sequence shown here is derived from an EMBL/GenBank/DDBJ whole genome shotgun (WGS) entry which is preliminary data.</text>
</comment>
<gene>
    <name evidence="2" type="ORF">S06H3_49987</name>
</gene>
<evidence type="ECO:0000256" key="1">
    <source>
        <dbReference type="SAM" id="Phobius"/>
    </source>
</evidence>
<evidence type="ECO:0000313" key="2">
    <source>
        <dbReference type="EMBL" id="GAI39566.1"/>
    </source>
</evidence>
<dbReference type="AlphaFoldDB" id="X1PAT6"/>
<feature type="transmembrane region" description="Helical" evidence="1">
    <location>
        <begin position="37"/>
        <end position="53"/>
    </location>
</feature>
<keyword evidence="1" id="KW-1133">Transmembrane helix</keyword>
<feature type="transmembrane region" description="Helical" evidence="1">
    <location>
        <begin position="59"/>
        <end position="77"/>
    </location>
</feature>
<organism evidence="2">
    <name type="scientific">marine sediment metagenome</name>
    <dbReference type="NCBI Taxonomy" id="412755"/>
    <lineage>
        <taxon>unclassified sequences</taxon>
        <taxon>metagenomes</taxon>
        <taxon>ecological metagenomes</taxon>
    </lineage>
</organism>
<protein>
    <submittedName>
        <fullName evidence="2">Uncharacterized protein</fullName>
    </submittedName>
</protein>
<name>X1PAT6_9ZZZZ</name>